<evidence type="ECO:0000256" key="1">
    <source>
        <dbReference type="SAM" id="MobiDB-lite"/>
    </source>
</evidence>
<dbReference type="AlphaFoldDB" id="A0A5C5FZT9"/>
<dbReference type="OrthoDB" id="2596179at2759"/>
<reference evidence="3 4" key="1">
    <citation type="submission" date="2019-03" db="EMBL/GenBank/DDBJ databases">
        <title>Rhodosporidium diobovatum UCD-FST 08-225 genome sequencing, assembly, and annotation.</title>
        <authorList>
            <person name="Fakankun I.U."/>
            <person name="Fristensky B."/>
            <person name="Levin D.B."/>
        </authorList>
    </citation>
    <scope>NUCLEOTIDE SEQUENCE [LARGE SCALE GENOMIC DNA]</scope>
    <source>
        <strain evidence="3 4">UCD-FST 08-225</strain>
    </source>
</reference>
<evidence type="ECO:0000256" key="2">
    <source>
        <dbReference type="SAM" id="Phobius"/>
    </source>
</evidence>
<feature type="non-terminal residue" evidence="3">
    <location>
        <position position="195"/>
    </location>
</feature>
<feature type="region of interest" description="Disordered" evidence="1">
    <location>
        <begin position="128"/>
        <end position="195"/>
    </location>
</feature>
<keyword evidence="2" id="KW-0812">Transmembrane</keyword>
<keyword evidence="2" id="KW-1133">Transmembrane helix</keyword>
<keyword evidence="2" id="KW-0472">Membrane</keyword>
<feature type="non-terminal residue" evidence="3">
    <location>
        <position position="1"/>
    </location>
</feature>
<dbReference type="Proteomes" id="UP000311382">
    <property type="component" value="Unassembled WGS sequence"/>
</dbReference>
<accession>A0A5C5FZT9</accession>
<feature type="transmembrane region" description="Helical" evidence="2">
    <location>
        <begin position="15"/>
        <end position="33"/>
    </location>
</feature>
<keyword evidence="4" id="KW-1185">Reference proteome</keyword>
<organism evidence="3 4">
    <name type="scientific">Rhodotorula diobovata</name>
    <dbReference type="NCBI Taxonomy" id="5288"/>
    <lineage>
        <taxon>Eukaryota</taxon>
        <taxon>Fungi</taxon>
        <taxon>Dikarya</taxon>
        <taxon>Basidiomycota</taxon>
        <taxon>Pucciniomycotina</taxon>
        <taxon>Microbotryomycetes</taxon>
        <taxon>Sporidiobolales</taxon>
        <taxon>Sporidiobolaceae</taxon>
        <taxon>Rhodotorula</taxon>
    </lineage>
</organism>
<evidence type="ECO:0000313" key="3">
    <source>
        <dbReference type="EMBL" id="TNY21699.1"/>
    </source>
</evidence>
<evidence type="ECO:0000313" key="4">
    <source>
        <dbReference type="Proteomes" id="UP000311382"/>
    </source>
</evidence>
<protein>
    <submittedName>
        <fullName evidence="3">Uncharacterized protein</fullName>
    </submittedName>
</protein>
<comment type="caution">
    <text evidence="3">The sequence shown here is derived from an EMBL/GenBank/DDBJ whole genome shotgun (WGS) entry which is preliminary data.</text>
</comment>
<proteinExistence type="predicted"/>
<name>A0A5C5FZT9_9BASI</name>
<sequence length="195" mass="21153">PPPPPPPRVYLQPATVYPFILLSVITSLALNLGHQRTARDAEAAHYRAQVSVLESILARVHSRTLSDAEQEDIERELELVGLGRGKNKSVVDAETSVREQTSWTEVFFGKKGKGYELEKDDTDWEKVFREADEAEKNRQTAPTPAPVPATPAPAPTARPVPPPSTPANPPVPPSPSSPLPPPPPSGKPTPRAVYL</sequence>
<dbReference type="EMBL" id="SOZI01000038">
    <property type="protein sequence ID" value="TNY21699.1"/>
    <property type="molecule type" value="Genomic_DNA"/>
</dbReference>
<gene>
    <name evidence="3" type="ORF">DMC30DRAFT_362840</name>
</gene>
<feature type="compositionally biased region" description="Basic and acidic residues" evidence="1">
    <location>
        <begin position="128"/>
        <end position="138"/>
    </location>
</feature>
<feature type="compositionally biased region" description="Pro residues" evidence="1">
    <location>
        <begin position="143"/>
        <end position="187"/>
    </location>
</feature>